<dbReference type="EMBL" id="AWVP01000067">
    <property type="protein sequence ID" value="ERK57458.1"/>
    <property type="molecule type" value="Genomic_DNA"/>
</dbReference>
<dbReference type="GO" id="GO:0005886">
    <property type="term" value="C:plasma membrane"/>
    <property type="evidence" value="ECO:0007669"/>
    <property type="project" value="UniProtKB-ARBA"/>
</dbReference>
<feature type="transmembrane region" description="Helical" evidence="6">
    <location>
        <begin position="212"/>
        <end position="230"/>
    </location>
</feature>
<evidence type="ECO:0000256" key="1">
    <source>
        <dbReference type="ARBA" id="ARBA00004141"/>
    </source>
</evidence>
<dbReference type="InterPro" id="IPR003339">
    <property type="entry name" value="ABC/ECF_trnsptr_transmembrane"/>
</dbReference>
<dbReference type="RefSeq" id="WP_021752277.1">
    <property type="nucleotide sequence ID" value="NZ_KI271792.1"/>
</dbReference>
<sequence length="231" mass="25773">MRNEFSLDPRTKIYMMFLISFLTMSTATTTLSLTLRVVITIVPILLLIVEGKVKTAIRFTIFYILGILVMHFFINNGEGFISALALGYCSVMLQFFPSAIMAWYTVRTTKVNEFMAALNKLHCPKGLAISLAVVLRFFPTIKVEYGNIRDAMKMRGISLAGGNLIKMIEYRIIPLLFSCVSIGDELSAAAITRGLGAPGTRSNICEIGFKRFDYVAFVVFTTLTIGYIWGL</sequence>
<accession>U2RV86</accession>
<dbReference type="InterPro" id="IPR051611">
    <property type="entry name" value="ECF_transporter_component"/>
</dbReference>
<dbReference type="eggNOG" id="COG0619">
    <property type="taxonomic scope" value="Bacteria"/>
</dbReference>
<keyword evidence="4 6" id="KW-1133">Transmembrane helix</keyword>
<dbReference type="HOGENOM" id="CLU_076847_1_1_9"/>
<keyword evidence="3 6" id="KW-0812">Transmembrane</keyword>
<keyword evidence="5 6" id="KW-0472">Membrane</keyword>
<protein>
    <submittedName>
        <fullName evidence="7">Cobalt transport protein</fullName>
    </submittedName>
</protein>
<evidence type="ECO:0000256" key="2">
    <source>
        <dbReference type="ARBA" id="ARBA00022475"/>
    </source>
</evidence>
<evidence type="ECO:0000313" key="8">
    <source>
        <dbReference type="Proteomes" id="UP000016637"/>
    </source>
</evidence>
<evidence type="ECO:0000256" key="3">
    <source>
        <dbReference type="ARBA" id="ARBA00022692"/>
    </source>
</evidence>
<dbReference type="CDD" id="cd16914">
    <property type="entry name" value="EcfT"/>
    <property type="match status" value="1"/>
</dbReference>
<dbReference type="PANTHER" id="PTHR34857">
    <property type="entry name" value="SLL0384 PROTEIN"/>
    <property type="match status" value="1"/>
</dbReference>
<dbReference type="Pfam" id="PF02361">
    <property type="entry name" value="CbiQ"/>
    <property type="match status" value="1"/>
</dbReference>
<dbReference type="Proteomes" id="UP000016637">
    <property type="component" value="Unassembled WGS sequence"/>
</dbReference>
<gene>
    <name evidence="7" type="ORF">HMPREF1983_01098</name>
</gene>
<dbReference type="AlphaFoldDB" id="U2RV86"/>
<dbReference type="PANTHER" id="PTHR34857:SF2">
    <property type="entry name" value="SLL0384 PROTEIN"/>
    <property type="match status" value="1"/>
</dbReference>
<comment type="caution">
    <text evidence="7">The sequence shown here is derived from an EMBL/GenBank/DDBJ whole genome shotgun (WGS) entry which is preliminary data.</text>
</comment>
<reference evidence="7 8" key="1">
    <citation type="submission" date="2013-08" db="EMBL/GenBank/DDBJ databases">
        <authorList>
            <person name="Weinstock G."/>
            <person name="Sodergren E."/>
            <person name="Wylie T."/>
            <person name="Fulton L."/>
            <person name="Fulton R."/>
            <person name="Fronick C."/>
            <person name="O'Laughlin M."/>
            <person name="Godfrey J."/>
            <person name="Miner T."/>
            <person name="Herter B."/>
            <person name="Appelbaum E."/>
            <person name="Cordes M."/>
            <person name="Lek S."/>
            <person name="Wollam A."/>
            <person name="Pepin K.H."/>
            <person name="Palsikar V.B."/>
            <person name="Mitreva M."/>
            <person name="Wilson R.K."/>
        </authorList>
    </citation>
    <scope>NUCLEOTIDE SEQUENCE [LARGE SCALE GENOMIC DNA]</scope>
    <source>
        <strain evidence="7 8">ATCC 700627</strain>
    </source>
</reference>
<proteinExistence type="predicted"/>
<keyword evidence="2" id="KW-1003">Cell membrane</keyword>
<feature type="transmembrane region" description="Helical" evidence="6">
    <location>
        <begin position="12"/>
        <end position="27"/>
    </location>
</feature>
<dbReference type="PATRIC" id="fig|1321820.3.peg.1065"/>
<name>U2RV86_9BACL</name>
<keyword evidence="8" id="KW-1185">Reference proteome</keyword>
<organism evidence="7 8">
    <name type="scientific">Gemella bergeri ATCC 700627</name>
    <dbReference type="NCBI Taxonomy" id="1321820"/>
    <lineage>
        <taxon>Bacteria</taxon>
        <taxon>Bacillati</taxon>
        <taxon>Bacillota</taxon>
        <taxon>Bacilli</taxon>
        <taxon>Bacillales</taxon>
        <taxon>Gemellaceae</taxon>
        <taxon>Gemella</taxon>
    </lineage>
</organism>
<comment type="subcellular location">
    <subcellularLocation>
        <location evidence="1">Membrane</location>
        <topology evidence="1">Multi-pass membrane protein</topology>
    </subcellularLocation>
</comment>
<evidence type="ECO:0000256" key="5">
    <source>
        <dbReference type="ARBA" id="ARBA00023136"/>
    </source>
</evidence>
<evidence type="ECO:0000256" key="4">
    <source>
        <dbReference type="ARBA" id="ARBA00022989"/>
    </source>
</evidence>
<feature type="transmembrane region" description="Helical" evidence="6">
    <location>
        <begin position="80"/>
        <end position="106"/>
    </location>
</feature>
<evidence type="ECO:0000313" key="7">
    <source>
        <dbReference type="EMBL" id="ERK57458.1"/>
    </source>
</evidence>
<evidence type="ECO:0000256" key="6">
    <source>
        <dbReference type="SAM" id="Phobius"/>
    </source>
</evidence>
<feature type="transmembrane region" description="Helical" evidence="6">
    <location>
        <begin position="56"/>
        <end position="74"/>
    </location>
</feature>